<comment type="caution">
    <text evidence="7">The sequence shown here is derived from an EMBL/GenBank/DDBJ whole genome shotgun (WGS) entry which is preliminary data.</text>
</comment>
<evidence type="ECO:0000313" key="7">
    <source>
        <dbReference type="EMBL" id="RNG22235.1"/>
    </source>
</evidence>
<protein>
    <submittedName>
        <fullName evidence="7">Rhomboid family intramembrane serine protease</fullName>
    </submittedName>
</protein>
<feature type="transmembrane region" description="Helical" evidence="5">
    <location>
        <begin position="133"/>
        <end position="150"/>
    </location>
</feature>
<organism evidence="7 8">
    <name type="scientific">Streptomyces botrytidirepellens</name>
    <dbReference type="NCBI Taxonomy" id="2486417"/>
    <lineage>
        <taxon>Bacteria</taxon>
        <taxon>Bacillati</taxon>
        <taxon>Actinomycetota</taxon>
        <taxon>Actinomycetes</taxon>
        <taxon>Kitasatosporales</taxon>
        <taxon>Streptomycetaceae</taxon>
        <taxon>Streptomyces</taxon>
    </lineage>
</organism>
<dbReference type="InterPro" id="IPR022764">
    <property type="entry name" value="Peptidase_S54_rhomboid_dom"/>
</dbReference>
<keyword evidence="4 5" id="KW-0472">Membrane</keyword>
<keyword evidence="2 5" id="KW-0812">Transmembrane</keyword>
<dbReference type="InterPro" id="IPR035952">
    <property type="entry name" value="Rhomboid-like_sf"/>
</dbReference>
<evidence type="ECO:0000256" key="5">
    <source>
        <dbReference type="SAM" id="Phobius"/>
    </source>
</evidence>
<evidence type="ECO:0000256" key="2">
    <source>
        <dbReference type="ARBA" id="ARBA00022692"/>
    </source>
</evidence>
<keyword evidence="8" id="KW-1185">Reference proteome</keyword>
<feature type="domain" description="Peptidase S54 rhomboid" evidence="6">
    <location>
        <begin position="32"/>
        <end position="171"/>
    </location>
</feature>
<name>A0A3M8W165_9ACTN</name>
<feature type="transmembrane region" description="Helical" evidence="5">
    <location>
        <begin position="156"/>
        <end position="172"/>
    </location>
</feature>
<dbReference type="Pfam" id="PF01694">
    <property type="entry name" value="Rhomboid"/>
    <property type="match status" value="1"/>
</dbReference>
<evidence type="ECO:0000256" key="3">
    <source>
        <dbReference type="ARBA" id="ARBA00022989"/>
    </source>
</evidence>
<dbReference type="Proteomes" id="UP000275401">
    <property type="component" value="Unassembled WGS sequence"/>
</dbReference>
<evidence type="ECO:0000313" key="8">
    <source>
        <dbReference type="Proteomes" id="UP000275401"/>
    </source>
</evidence>
<sequence length="181" mass="19043">MLIVTGAVTVWQFRDPQLLDQLRRDRDLLTSGEWWRAVTPLLVQDPPWQAWATVPGIFVLGVNVEKFFGGLGMLTVYLGSGLAGEAFGYALQPHGAGNSVADCGMIGALAVYLLSEAGSDVLQLRLSPPARRTLATVLATAALATVTAVTALTGDIHGPATVAGAAIGALLLRRTRPRRAA</sequence>
<dbReference type="GO" id="GO:0004252">
    <property type="term" value="F:serine-type endopeptidase activity"/>
    <property type="evidence" value="ECO:0007669"/>
    <property type="project" value="InterPro"/>
</dbReference>
<gene>
    <name evidence="7" type="ORF">EEJ42_21280</name>
</gene>
<keyword evidence="7" id="KW-0378">Hydrolase</keyword>
<dbReference type="EMBL" id="RIBZ01000270">
    <property type="protein sequence ID" value="RNG22235.1"/>
    <property type="molecule type" value="Genomic_DNA"/>
</dbReference>
<keyword evidence="7" id="KW-0645">Protease</keyword>
<dbReference type="AlphaFoldDB" id="A0A3M8W165"/>
<evidence type="ECO:0000256" key="1">
    <source>
        <dbReference type="ARBA" id="ARBA00004141"/>
    </source>
</evidence>
<dbReference type="GO" id="GO:0016020">
    <property type="term" value="C:membrane"/>
    <property type="evidence" value="ECO:0007669"/>
    <property type="project" value="UniProtKB-SubCell"/>
</dbReference>
<proteinExistence type="predicted"/>
<comment type="subcellular location">
    <subcellularLocation>
        <location evidence="1">Membrane</location>
        <topology evidence="1">Multi-pass membrane protein</topology>
    </subcellularLocation>
</comment>
<accession>A0A3M8W165</accession>
<evidence type="ECO:0000256" key="4">
    <source>
        <dbReference type="ARBA" id="ARBA00023136"/>
    </source>
</evidence>
<evidence type="ECO:0000259" key="6">
    <source>
        <dbReference type="Pfam" id="PF01694"/>
    </source>
</evidence>
<dbReference type="Gene3D" id="1.20.1540.10">
    <property type="entry name" value="Rhomboid-like"/>
    <property type="match status" value="1"/>
</dbReference>
<dbReference type="GO" id="GO:0006508">
    <property type="term" value="P:proteolysis"/>
    <property type="evidence" value="ECO:0007669"/>
    <property type="project" value="UniProtKB-KW"/>
</dbReference>
<reference evidence="7 8" key="1">
    <citation type="submission" date="2018-11" db="EMBL/GenBank/DDBJ databases">
        <title>The Potential of Streptomyces as Biocontrol Agents against the Tomato grey mould, Botrytis cinerea (Gray mold) Frontiers in Microbiology.</title>
        <authorList>
            <person name="Li D."/>
        </authorList>
    </citation>
    <scope>NUCLEOTIDE SEQUENCE [LARGE SCALE GENOMIC DNA]</scope>
    <source>
        <strain evidence="7 8">NEAU-LD23</strain>
    </source>
</reference>
<dbReference type="SUPFAM" id="SSF144091">
    <property type="entry name" value="Rhomboid-like"/>
    <property type="match status" value="1"/>
</dbReference>
<keyword evidence="3 5" id="KW-1133">Transmembrane helix</keyword>